<feature type="compositionally biased region" description="Low complexity" evidence="1">
    <location>
        <begin position="1"/>
        <end position="14"/>
    </location>
</feature>
<comment type="caution">
    <text evidence="3">The sequence shown here is derived from an EMBL/GenBank/DDBJ whole genome shotgun (WGS) entry which is preliminary data.</text>
</comment>
<accession>A0A225CC34</accession>
<reference evidence="3" key="1">
    <citation type="submission" date="2017-08" db="EMBL/GenBank/DDBJ databases">
        <title>Genomes of multiple Clavibacter strains from different subspecies.</title>
        <authorList>
            <person name="Yuan X.-K."/>
            <person name="Li X.-S."/>
            <person name="Nie J."/>
            <person name="De Boer S.H."/>
        </authorList>
    </citation>
    <scope>NUCLEOTIDE SEQUENCE [LARGE SCALE GENOMIC DNA]</scope>
    <source>
        <strain evidence="3">ATCC 33566</strain>
    </source>
</reference>
<protein>
    <recommendedName>
        <fullName evidence="2">S-adenosyl-L-homocysteine hydrolase NAD binding domain-containing protein</fullName>
    </recommendedName>
</protein>
<gene>
    <name evidence="3" type="ORF">B5P24_01995</name>
</gene>
<dbReference type="SMART" id="SM00997">
    <property type="entry name" value="AdoHcyase_NAD"/>
    <property type="match status" value="1"/>
</dbReference>
<feature type="domain" description="S-adenosyl-L-homocysteine hydrolase NAD binding" evidence="2">
    <location>
        <begin position="315"/>
        <end position="455"/>
    </location>
</feature>
<feature type="region of interest" description="Disordered" evidence="1">
    <location>
        <begin position="41"/>
        <end position="79"/>
    </location>
</feature>
<evidence type="ECO:0000259" key="2">
    <source>
        <dbReference type="SMART" id="SM00997"/>
    </source>
</evidence>
<sequence length="514" mass="54761">MLSTTSPAGTAPATARDRSIAGVADPRPLMAALDATARQLGLLPDPDRPAAPDDGDGDADADLRERSWTDPTGGRAHVGIHLGGVAPRSLLPANPRSRAFHGIVRADDPEVAELLRDAVERHDRRLSEEEQATLSAAMPILDWAARTHPIAPGGWRIVFRDHLVENSLGFVRALLAAGIAPEEVMVLDKGDRTLNRARIAATLRAHGVDVRKLDNAAVDRTASGAEAARAEESARAVDRFVADAHGCGQRVAMIDDGGLLGLTGADGRSVLQQRPDAAVELTVSGLKRLARSPLARDLPVANMARSEVKQRIGYNEIADSCIRRLREALRGEKLIGMRVVSVGFGSLGARIARGLRALGCRVVVVDTDHLQLIAAAEDGFETTPSIGEAVAMAPTLLVSSTGEPIADAATLRALPRTSYVTAFATADLSALADGPDDGPVVLGDGRSFNLHRFEGIPNGGYDMYRAATWIVLGRLMERVEARPGAPVPLADVDGWVRTSGVYERYYEHHFRRGA</sequence>
<feature type="region of interest" description="Disordered" evidence="1">
    <location>
        <begin position="1"/>
        <end position="23"/>
    </location>
</feature>
<dbReference type="OrthoDB" id="505700at2"/>
<dbReference type="Pfam" id="PF00670">
    <property type="entry name" value="AdoHcyase_NAD"/>
    <property type="match status" value="1"/>
</dbReference>
<dbReference type="Proteomes" id="UP000215316">
    <property type="component" value="Unassembled WGS sequence"/>
</dbReference>
<evidence type="ECO:0000313" key="4">
    <source>
        <dbReference type="Proteomes" id="UP000215316"/>
    </source>
</evidence>
<dbReference type="Gene3D" id="3.40.50.720">
    <property type="entry name" value="NAD(P)-binding Rossmann-like Domain"/>
    <property type="match status" value="1"/>
</dbReference>
<dbReference type="InterPro" id="IPR036291">
    <property type="entry name" value="NAD(P)-bd_dom_sf"/>
</dbReference>
<keyword evidence="4" id="KW-1185">Reference proteome</keyword>
<name>A0A225CC34_9MICO</name>
<proteinExistence type="predicted"/>
<evidence type="ECO:0000313" key="3">
    <source>
        <dbReference type="EMBL" id="OQJ64307.1"/>
    </source>
</evidence>
<dbReference type="InterPro" id="IPR015878">
    <property type="entry name" value="Ado_hCys_hydrolase_NAD-bd"/>
</dbReference>
<organism evidence="3 4">
    <name type="scientific">Clavibacter tessellarius</name>
    <dbReference type="NCBI Taxonomy" id="31965"/>
    <lineage>
        <taxon>Bacteria</taxon>
        <taxon>Bacillati</taxon>
        <taxon>Actinomycetota</taxon>
        <taxon>Actinomycetes</taxon>
        <taxon>Micrococcales</taxon>
        <taxon>Microbacteriaceae</taxon>
        <taxon>Clavibacter</taxon>
    </lineage>
</organism>
<dbReference type="SUPFAM" id="SSF51735">
    <property type="entry name" value="NAD(P)-binding Rossmann-fold domains"/>
    <property type="match status" value="1"/>
</dbReference>
<evidence type="ECO:0000256" key="1">
    <source>
        <dbReference type="SAM" id="MobiDB-lite"/>
    </source>
</evidence>
<dbReference type="AlphaFoldDB" id="A0A225CC34"/>
<dbReference type="EMBL" id="MZMQ01000001">
    <property type="protein sequence ID" value="OQJ64307.1"/>
    <property type="molecule type" value="Genomic_DNA"/>
</dbReference>
<dbReference type="RefSeq" id="WP_094131187.1">
    <property type="nucleotide sequence ID" value="NZ_CP040788.1"/>
</dbReference>